<organism evidence="1 2">
    <name type="scientific">Deinococcus multiflagellatus</name>
    <dbReference type="NCBI Taxonomy" id="1656887"/>
    <lineage>
        <taxon>Bacteria</taxon>
        <taxon>Thermotogati</taxon>
        <taxon>Deinococcota</taxon>
        <taxon>Deinococci</taxon>
        <taxon>Deinococcales</taxon>
        <taxon>Deinococcaceae</taxon>
        <taxon>Deinococcus</taxon>
    </lineage>
</organism>
<keyword evidence="2" id="KW-1185">Reference proteome</keyword>
<comment type="caution">
    <text evidence="1">The sequence shown here is derived from an EMBL/GenBank/DDBJ whole genome shotgun (WGS) entry which is preliminary data.</text>
</comment>
<accession>A0ABW1ZTV5</accession>
<evidence type="ECO:0000313" key="2">
    <source>
        <dbReference type="Proteomes" id="UP001596317"/>
    </source>
</evidence>
<reference evidence="2" key="1">
    <citation type="journal article" date="2019" name="Int. J. Syst. Evol. Microbiol.">
        <title>The Global Catalogue of Microorganisms (GCM) 10K type strain sequencing project: providing services to taxonomists for standard genome sequencing and annotation.</title>
        <authorList>
            <consortium name="The Broad Institute Genomics Platform"/>
            <consortium name="The Broad Institute Genome Sequencing Center for Infectious Disease"/>
            <person name="Wu L."/>
            <person name="Ma J."/>
        </authorList>
    </citation>
    <scope>NUCLEOTIDE SEQUENCE [LARGE SCALE GENOMIC DNA]</scope>
    <source>
        <strain evidence="2">CCUG 63830</strain>
    </source>
</reference>
<protein>
    <submittedName>
        <fullName evidence="1">Uncharacterized protein</fullName>
    </submittedName>
</protein>
<gene>
    <name evidence="1" type="ORF">ACFP90_27910</name>
</gene>
<dbReference type="EMBL" id="JBHSWB010000004">
    <property type="protein sequence ID" value="MFC6663822.1"/>
    <property type="molecule type" value="Genomic_DNA"/>
</dbReference>
<dbReference type="RefSeq" id="WP_380059370.1">
    <property type="nucleotide sequence ID" value="NZ_JBHSWB010000004.1"/>
</dbReference>
<dbReference type="Proteomes" id="UP001596317">
    <property type="component" value="Unassembled WGS sequence"/>
</dbReference>
<proteinExistence type="predicted"/>
<name>A0ABW1ZTV5_9DEIO</name>
<sequence length="210" mass="23266">MISGEVGFIAQRPRLALSQSEFWQKRRQVEAQFACPDLSGAHLEAELTTEGTPLLTVFGTTELTVWRLRPFLSRAPGALAAALRAFAKAAEPWCPLLTPALAFDHKLHFLWSEALWPQAQRLRPLAEPCPQPCQGRAPGQLRRLAEITEALEALRVLPVESKATLSVKSWCGEVSTCHHALTLPGDRFMPHLQRQLYDLNCQDGGHCPAS</sequence>
<evidence type="ECO:0000313" key="1">
    <source>
        <dbReference type="EMBL" id="MFC6663822.1"/>
    </source>
</evidence>